<protein>
    <submittedName>
        <fullName evidence="4">Uncharacterized protein</fullName>
    </submittedName>
</protein>
<dbReference type="KEGG" id="cot:CORT_0B00930"/>
<dbReference type="OrthoDB" id="265044at2759"/>
<dbReference type="GO" id="GO:0007264">
    <property type="term" value="P:small GTPase-mediated signal transduction"/>
    <property type="evidence" value="ECO:0007669"/>
    <property type="project" value="InterPro"/>
</dbReference>
<reference evidence="4 5" key="1">
    <citation type="journal article" date="2012" name="PLoS ONE">
        <title>Sequence and analysis of the genome of the pathogenic yeast Candida orthopsilosis.</title>
        <authorList>
            <person name="Riccombeni A."/>
            <person name="Vidanes G."/>
            <person name="Proux-Wera E."/>
            <person name="Wolfe K.H."/>
            <person name="Butler G."/>
        </authorList>
    </citation>
    <scope>NUCLEOTIDE SEQUENCE [LARGE SCALE GENOMIC DNA]</scope>
    <source>
        <strain evidence="4 5">Co 90-125</strain>
    </source>
</reference>
<dbReference type="SMART" id="SM00175">
    <property type="entry name" value="RAB"/>
    <property type="match status" value="1"/>
</dbReference>
<dbReference type="RefSeq" id="XP_003867251.1">
    <property type="nucleotide sequence ID" value="XM_003867203.1"/>
</dbReference>
<dbReference type="AlphaFoldDB" id="H8WZE5"/>
<dbReference type="GO" id="GO:0005525">
    <property type="term" value="F:GTP binding"/>
    <property type="evidence" value="ECO:0007669"/>
    <property type="project" value="UniProtKB-KW"/>
</dbReference>
<sequence>MSHSTENLSQSQPPPHYTVDDITRQDQQAQCVSCRTEPRIIGNMDRNIIPMFYRLYSERSSVYNASVFIAGDVGVGKSCLMSSYNGIKSVTTPDFFNGNECYIKMRGLYDVPFLLKISHVGGFVEGLASRDMLPIPDDIILLCFAMDNPISLFNARDKWAPKLKHHMYSRKVPIILVGTKCDVGESFIKPGLAEMVAKEIGAISYIKCSAKENYDVLTVFNLALHHLHIEWRSGLAKVFEKSLLPYVFEEQAGKTSATLFGDSEKSEEAPPYSEVATGETATKRYQSKPTFDAEKKK</sequence>
<keyword evidence="5" id="KW-1185">Reference proteome</keyword>
<dbReference type="PROSITE" id="PS51420">
    <property type="entry name" value="RHO"/>
    <property type="match status" value="1"/>
</dbReference>
<organism evidence="4 5">
    <name type="scientific">Candida orthopsilosis (strain 90-125)</name>
    <name type="common">Yeast</name>
    <dbReference type="NCBI Taxonomy" id="1136231"/>
    <lineage>
        <taxon>Eukaryota</taxon>
        <taxon>Fungi</taxon>
        <taxon>Dikarya</taxon>
        <taxon>Ascomycota</taxon>
        <taxon>Saccharomycotina</taxon>
        <taxon>Pichiomycetes</taxon>
        <taxon>Debaryomycetaceae</taxon>
        <taxon>Candida/Lodderomyces clade</taxon>
        <taxon>Candida</taxon>
    </lineage>
</organism>
<dbReference type="GO" id="GO:0003924">
    <property type="term" value="F:GTPase activity"/>
    <property type="evidence" value="ECO:0007669"/>
    <property type="project" value="InterPro"/>
</dbReference>
<feature type="compositionally biased region" description="Polar residues" evidence="3">
    <location>
        <begin position="279"/>
        <end position="289"/>
    </location>
</feature>
<accession>H8WZE5</accession>
<feature type="region of interest" description="Disordered" evidence="3">
    <location>
        <begin position="258"/>
        <end position="297"/>
    </location>
</feature>
<dbReference type="Gene3D" id="3.40.50.300">
    <property type="entry name" value="P-loop containing nucleotide triphosphate hydrolases"/>
    <property type="match status" value="1"/>
</dbReference>
<dbReference type="Proteomes" id="UP000005018">
    <property type="component" value="Chromosome 2"/>
</dbReference>
<dbReference type="InterPro" id="IPR001806">
    <property type="entry name" value="Small_GTPase"/>
</dbReference>
<gene>
    <name evidence="4" type="ORF">CORT_0B00930</name>
</gene>
<proteinExistence type="predicted"/>
<evidence type="ECO:0000313" key="5">
    <source>
        <dbReference type="Proteomes" id="UP000005018"/>
    </source>
</evidence>
<dbReference type="SMART" id="SM00174">
    <property type="entry name" value="RHO"/>
    <property type="match status" value="1"/>
</dbReference>
<dbReference type="PRINTS" id="PR00449">
    <property type="entry name" value="RASTRNSFRMNG"/>
</dbReference>
<dbReference type="SMART" id="SM00173">
    <property type="entry name" value="RAS"/>
    <property type="match status" value="1"/>
</dbReference>
<dbReference type="SUPFAM" id="SSF52540">
    <property type="entry name" value="P-loop containing nucleoside triphosphate hydrolases"/>
    <property type="match status" value="1"/>
</dbReference>
<dbReference type="HOGENOM" id="CLU_936886_0_0_1"/>
<keyword evidence="1" id="KW-0547">Nucleotide-binding</keyword>
<dbReference type="eggNOG" id="KOG0393">
    <property type="taxonomic scope" value="Eukaryota"/>
</dbReference>
<dbReference type="GeneID" id="14538186"/>
<evidence type="ECO:0000256" key="3">
    <source>
        <dbReference type="SAM" id="MobiDB-lite"/>
    </source>
</evidence>
<evidence type="ECO:0000256" key="1">
    <source>
        <dbReference type="ARBA" id="ARBA00022741"/>
    </source>
</evidence>
<evidence type="ECO:0000313" key="4">
    <source>
        <dbReference type="EMBL" id="CCG21813.1"/>
    </source>
</evidence>
<dbReference type="Pfam" id="PF00071">
    <property type="entry name" value="Ras"/>
    <property type="match status" value="1"/>
</dbReference>
<dbReference type="PANTHER" id="PTHR24072">
    <property type="entry name" value="RHO FAMILY GTPASE"/>
    <property type="match status" value="1"/>
</dbReference>
<dbReference type="InterPro" id="IPR027417">
    <property type="entry name" value="P-loop_NTPase"/>
</dbReference>
<dbReference type="InterPro" id="IPR003578">
    <property type="entry name" value="Small_GTPase_Rho"/>
</dbReference>
<keyword evidence="2" id="KW-0342">GTP-binding</keyword>
<name>H8WZE5_CANO9</name>
<dbReference type="EMBL" id="HE681720">
    <property type="protein sequence ID" value="CCG21813.1"/>
    <property type="molecule type" value="Genomic_DNA"/>
</dbReference>
<evidence type="ECO:0000256" key="2">
    <source>
        <dbReference type="ARBA" id="ARBA00023134"/>
    </source>
</evidence>